<evidence type="ECO:0000313" key="4">
    <source>
        <dbReference type="EMBL" id="GAA4929417.1"/>
    </source>
</evidence>
<name>A0ABP9G908_9SPHI</name>
<dbReference type="Pfam" id="PF11954">
    <property type="entry name" value="DUF3471"/>
    <property type="match status" value="1"/>
</dbReference>
<feature type="domain" description="Beta-lactamase-related" evidence="2">
    <location>
        <begin position="35"/>
        <end position="369"/>
    </location>
</feature>
<dbReference type="GO" id="GO:0016787">
    <property type="term" value="F:hydrolase activity"/>
    <property type="evidence" value="ECO:0007669"/>
    <property type="project" value="UniProtKB-KW"/>
</dbReference>
<feature type="domain" description="Peptidase S12 Pab87-related C-terminal" evidence="3">
    <location>
        <begin position="413"/>
        <end position="498"/>
    </location>
</feature>
<protein>
    <submittedName>
        <fullName evidence="4">Serine hydrolase</fullName>
    </submittedName>
</protein>
<dbReference type="PANTHER" id="PTHR46825">
    <property type="entry name" value="D-ALANYL-D-ALANINE-CARBOXYPEPTIDASE/ENDOPEPTIDASE AMPH"/>
    <property type="match status" value="1"/>
</dbReference>
<evidence type="ECO:0000259" key="2">
    <source>
        <dbReference type="Pfam" id="PF00144"/>
    </source>
</evidence>
<dbReference type="Gene3D" id="2.40.128.600">
    <property type="match status" value="1"/>
</dbReference>
<comment type="caution">
    <text evidence="4">The sequence shown here is derived from an EMBL/GenBank/DDBJ whole genome shotgun (WGS) entry which is preliminary data.</text>
</comment>
<dbReference type="Gene3D" id="3.40.710.10">
    <property type="entry name" value="DD-peptidase/beta-lactamase superfamily"/>
    <property type="match status" value="1"/>
</dbReference>
<organism evidence="4 5">
    <name type="scientific">Mucilaginibacter defluvii</name>
    <dbReference type="NCBI Taxonomy" id="1196019"/>
    <lineage>
        <taxon>Bacteria</taxon>
        <taxon>Pseudomonadati</taxon>
        <taxon>Bacteroidota</taxon>
        <taxon>Sphingobacteriia</taxon>
        <taxon>Sphingobacteriales</taxon>
        <taxon>Sphingobacteriaceae</taxon>
        <taxon>Mucilaginibacter</taxon>
    </lineage>
</organism>
<proteinExistence type="predicted"/>
<dbReference type="InterPro" id="IPR050491">
    <property type="entry name" value="AmpC-like"/>
</dbReference>
<dbReference type="InterPro" id="IPR012338">
    <property type="entry name" value="Beta-lactam/transpept-like"/>
</dbReference>
<dbReference type="InterPro" id="IPR001466">
    <property type="entry name" value="Beta-lactam-related"/>
</dbReference>
<feature type="chain" id="PRO_5047516815" evidence="1">
    <location>
        <begin position="21"/>
        <end position="509"/>
    </location>
</feature>
<sequence>MKKILPLIITLFLLNNISLAQNANRSKFIADSLQAYINRALTNWRIPGAAVCIVKDNRIVLVKGFGIKELGLNNKVDENTLFMIGSNTKAFTATALAMLAADKKLSLNDKVTKYLPDFKLDNKAATELLTIRDLLCHRLGFQTFQGDFTFYNTNLTRGEVMSKMTLMKAPYGFRTTWGYTNSAFLTAGEIIPKVADQNWDIYLKEKIFAPLGMSNTLGLSVAMTKAFNRAAGHTITDNRLLAIPYANLDNMAPAGAISSTAADMGKWVMTLLNDGKVGSKQVIAKAAIDATRQPQDIVGTAEHLDGTKNFQLYGLGWFLQDYHNHRLVMHDGGVNGFVSSVTLVPEENLGVVILTNTDQNNLYEALRWEILDAYFKLPYRNYSDAYLKEFRNYTAEQLAVDKKLRDSVALNLRPALSLSYYEGKFTNQLYGTVNVERGDNNDLTMRFEHHPKMYARLQPLGGNRFYVTFSDPILGKAIFPFTVQNGKVTGFKLKVADFVEMGAYDFKRQ</sequence>
<gene>
    <name evidence="4" type="ORF">GCM10023313_37650</name>
</gene>
<keyword evidence="5" id="KW-1185">Reference proteome</keyword>
<keyword evidence="4" id="KW-0378">Hydrolase</keyword>
<dbReference type="InterPro" id="IPR021860">
    <property type="entry name" value="Peptidase_S12_Pab87-rel_C"/>
</dbReference>
<evidence type="ECO:0000256" key="1">
    <source>
        <dbReference type="SAM" id="SignalP"/>
    </source>
</evidence>
<dbReference type="Pfam" id="PF00144">
    <property type="entry name" value="Beta-lactamase"/>
    <property type="match status" value="1"/>
</dbReference>
<dbReference type="Proteomes" id="UP001501436">
    <property type="component" value="Unassembled WGS sequence"/>
</dbReference>
<reference evidence="5" key="1">
    <citation type="journal article" date="2019" name="Int. J. Syst. Evol. Microbiol.">
        <title>The Global Catalogue of Microorganisms (GCM) 10K type strain sequencing project: providing services to taxonomists for standard genome sequencing and annotation.</title>
        <authorList>
            <consortium name="The Broad Institute Genomics Platform"/>
            <consortium name="The Broad Institute Genome Sequencing Center for Infectious Disease"/>
            <person name="Wu L."/>
            <person name="Ma J."/>
        </authorList>
    </citation>
    <scope>NUCLEOTIDE SEQUENCE [LARGE SCALE GENOMIC DNA]</scope>
    <source>
        <strain evidence="5">JCM 18283</strain>
    </source>
</reference>
<dbReference type="SUPFAM" id="SSF56601">
    <property type="entry name" value="beta-lactamase/transpeptidase-like"/>
    <property type="match status" value="1"/>
</dbReference>
<evidence type="ECO:0000313" key="5">
    <source>
        <dbReference type="Proteomes" id="UP001501436"/>
    </source>
</evidence>
<keyword evidence="1" id="KW-0732">Signal</keyword>
<dbReference type="PANTHER" id="PTHR46825:SF15">
    <property type="entry name" value="BETA-LACTAMASE-RELATED DOMAIN-CONTAINING PROTEIN"/>
    <property type="match status" value="1"/>
</dbReference>
<evidence type="ECO:0000259" key="3">
    <source>
        <dbReference type="Pfam" id="PF11954"/>
    </source>
</evidence>
<dbReference type="RefSeq" id="WP_345333846.1">
    <property type="nucleotide sequence ID" value="NZ_BAABJI010000004.1"/>
</dbReference>
<accession>A0ABP9G908</accession>
<dbReference type="EMBL" id="BAABJI010000004">
    <property type="protein sequence ID" value="GAA4929417.1"/>
    <property type="molecule type" value="Genomic_DNA"/>
</dbReference>
<feature type="signal peptide" evidence="1">
    <location>
        <begin position="1"/>
        <end position="20"/>
    </location>
</feature>